<dbReference type="NCBIfam" id="TIGR00756">
    <property type="entry name" value="PPR"/>
    <property type="match status" value="1"/>
</dbReference>
<keyword evidence="4" id="KW-1185">Reference proteome</keyword>
<evidence type="ECO:0008006" key="5">
    <source>
        <dbReference type="Google" id="ProtNLM"/>
    </source>
</evidence>
<feature type="repeat" description="PPR" evidence="2">
    <location>
        <begin position="64"/>
        <end position="98"/>
    </location>
</feature>
<proteinExistence type="predicted"/>
<dbReference type="Proteomes" id="UP001457282">
    <property type="component" value="Unassembled WGS sequence"/>
</dbReference>
<protein>
    <recommendedName>
        <fullName evidence="5">Pentatricopeptide repeat-containing protein</fullName>
    </recommendedName>
</protein>
<comment type="caution">
    <text evidence="3">The sequence shown here is derived from an EMBL/GenBank/DDBJ whole genome shotgun (WGS) entry which is preliminary data.</text>
</comment>
<gene>
    <name evidence="3" type="ORF">M0R45_030828</name>
</gene>
<accession>A0AAW1WET0</accession>
<dbReference type="GO" id="GO:0003723">
    <property type="term" value="F:RNA binding"/>
    <property type="evidence" value="ECO:0007669"/>
    <property type="project" value="InterPro"/>
</dbReference>
<dbReference type="InterPro" id="IPR046960">
    <property type="entry name" value="PPR_At4g14850-like_plant"/>
</dbReference>
<dbReference type="InterPro" id="IPR002885">
    <property type="entry name" value="PPR_rpt"/>
</dbReference>
<evidence type="ECO:0000313" key="3">
    <source>
        <dbReference type="EMBL" id="KAK9922361.1"/>
    </source>
</evidence>
<dbReference type="Pfam" id="PF13041">
    <property type="entry name" value="PPR_2"/>
    <property type="match status" value="1"/>
</dbReference>
<evidence type="ECO:0000256" key="1">
    <source>
        <dbReference type="ARBA" id="ARBA00022737"/>
    </source>
</evidence>
<name>A0AAW1WET0_RUBAR</name>
<dbReference type="GO" id="GO:0009451">
    <property type="term" value="P:RNA modification"/>
    <property type="evidence" value="ECO:0007669"/>
    <property type="project" value="InterPro"/>
</dbReference>
<dbReference type="PANTHER" id="PTHR47926">
    <property type="entry name" value="PENTATRICOPEPTIDE REPEAT-CONTAINING PROTEIN"/>
    <property type="match status" value="1"/>
</dbReference>
<dbReference type="InterPro" id="IPR011990">
    <property type="entry name" value="TPR-like_helical_dom_sf"/>
</dbReference>
<sequence length="127" mass="14207">MRAFHSLVGSTVNALCKVSISHCREIKLGVLADVYCANNILNGYARCQELCLAHKVFDDMPHIDTVSWNTMIAGHVNYGDFEVAWKILRTMKRCGFDFDGYTFGSILKGVACALRYDLGQQVHSMIV</sequence>
<dbReference type="Gene3D" id="1.25.40.10">
    <property type="entry name" value="Tetratricopeptide repeat domain"/>
    <property type="match status" value="1"/>
</dbReference>
<dbReference type="EMBL" id="JBEDUW010000006">
    <property type="protein sequence ID" value="KAK9922361.1"/>
    <property type="molecule type" value="Genomic_DNA"/>
</dbReference>
<dbReference type="PROSITE" id="PS51375">
    <property type="entry name" value="PPR"/>
    <property type="match status" value="1"/>
</dbReference>
<organism evidence="3 4">
    <name type="scientific">Rubus argutus</name>
    <name type="common">Southern blackberry</name>
    <dbReference type="NCBI Taxonomy" id="59490"/>
    <lineage>
        <taxon>Eukaryota</taxon>
        <taxon>Viridiplantae</taxon>
        <taxon>Streptophyta</taxon>
        <taxon>Embryophyta</taxon>
        <taxon>Tracheophyta</taxon>
        <taxon>Spermatophyta</taxon>
        <taxon>Magnoliopsida</taxon>
        <taxon>eudicotyledons</taxon>
        <taxon>Gunneridae</taxon>
        <taxon>Pentapetalae</taxon>
        <taxon>rosids</taxon>
        <taxon>fabids</taxon>
        <taxon>Rosales</taxon>
        <taxon>Rosaceae</taxon>
        <taxon>Rosoideae</taxon>
        <taxon>Rosoideae incertae sedis</taxon>
        <taxon>Rubus</taxon>
    </lineage>
</organism>
<keyword evidence="1" id="KW-0677">Repeat</keyword>
<reference evidence="3 4" key="1">
    <citation type="journal article" date="2023" name="G3 (Bethesda)">
        <title>A chromosome-length genome assembly and annotation of blackberry (Rubus argutus, cv. 'Hillquist').</title>
        <authorList>
            <person name="Bruna T."/>
            <person name="Aryal R."/>
            <person name="Dudchenko O."/>
            <person name="Sargent D.J."/>
            <person name="Mead D."/>
            <person name="Buti M."/>
            <person name="Cavallini A."/>
            <person name="Hytonen T."/>
            <person name="Andres J."/>
            <person name="Pham M."/>
            <person name="Weisz D."/>
            <person name="Mascagni F."/>
            <person name="Usai G."/>
            <person name="Natali L."/>
            <person name="Bassil N."/>
            <person name="Fernandez G.E."/>
            <person name="Lomsadze A."/>
            <person name="Armour M."/>
            <person name="Olukolu B."/>
            <person name="Poorten T."/>
            <person name="Britton C."/>
            <person name="Davik J."/>
            <person name="Ashrafi H."/>
            <person name="Aiden E.L."/>
            <person name="Borodovsky M."/>
            <person name="Worthington M."/>
        </authorList>
    </citation>
    <scope>NUCLEOTIDE SEQUENCE [LARGE SCALE GENOMIC DNA]</scope>
    <source>
        <tissue evidence="3">Leaf</tissue>
    </source>
</reference>
<dbReference type="AlphaFoldDB" id="A0AAW1WET0"/>
<evidence type="ECO:0000256" key="2">
    <source>
        <dbReference type="PROSITE-ProRule" id="PRU00708"/>
    </source>
</evidence>
<evidence type="ECO:0000313" key="4">
    <source>
        <dbReference type="Proteomes" id="UP001457282"/>
    </source>
</evidence>
<dbReference type="PANTHER" id="PTHR47926:SF347">
    <property type="entry name" value="PENTATRICOPEPTIDE REPEAT-CONTAINING PROTEIN"/>
    <property type="match status" value="1"/>
</dbReference>